<evidence type="ECO:0000256" key="5">
    <source>
        <dbReference type="ARBA" id="ARBA00022989"/>
    </source>
</evidence>
<evidence type="ECO:0000259" key="12">
    <source>
        <dbReference type="PROSITE" id="PS50111"/>
    </source>
</evidence>
<dbReference type="Gene3D" id="1.10.287.950">
    <property type="entry name" value="Methyl-accepting chemotaxis protein"/>
    <property type="match status" value="1"/>
</dbReference>
<evidence type="ECO:0000256" key="11">
    <source>
        <dbReference type="SAM" id="Phobius"/>
    </source>
</evidence>
<organism evidence="14 15">
    <name type="scientific">Mobilisporobacter senegalensis</name>
    <dbReference type="NCBI Taxonomy" id="1329262"/>
    <lineage>
        <taxon>Bacteria</taxon>
        <taxon>Bacillati</taxon>
        <taxon>Bacillota</taxon>
        <taxon>Clostridia</taxon>
        <taxon>Lachnospirales</taxon>
        <taxon>Lachnospiraceae</taxon>
        <taxon>Mobilisporobacter</taxon>
    </lineage>
</organism>
<dbReference type="RefSeq" id="WP_170164302.1">
    <property type="nucleotide sequence ID" value="NZ_RJVG01000004.1"/>
</dbReference>
<dbReference type="InterPro" id="IPR029151">
    <property type="entry name" value="Sensor-like_sf"/>
</dbReference>
<dbReference type="SUPFAM" id="SSF58104">
    <property type="entry name" value="Methyl-accepting chemotaxis protein (MCP) signaling domain"/>
    <property type="match status" value="1"/>
</dbReference>
<dbReference type="SUPFAM" id="SSF103190">
    <property type="entry name" value="Sensory domain-like"/>
    <property type="match status" value="1"/>
</dbReference>
<dbReference type="GO" id="GO:0005886">
    <property type="term" value="C:plasma membrane"/>
    <property type="evidence" value="ECO:0007669"/>
    <property type="project" value="UniProtKB-SubCell"/>
</dbReference>
<evidence type="ECO:0000256" key="10">
    <source>
        <dbReference type="SAM" id="Coils"/>
    </source>
</evidence>
<dbReference type="Pfam" id="PF17202">
    <property type="entry name" value="sCache_3_3"/>
    <property type="match status" value="1"/>
</dbReference>
<feature type="transmembrane region" description="Helical" evidence="11">
    <location>
        <begin position="183"/>
        <end position="208"/>
    </location>
</feature>
<evidence type="ECO:0000313" key="14">
    <source>
        <dbReference type="EMBL" id="ROR28663.1"/>
    </source>
</evidence>
<keyword evidence="10" id="KW-0175">Coiled coil</keyword>
<keyword evidence="6 11" id="KW-0472">Membrane</keyword>
<evidence type="ECO:0000256" key="2">
    <source>
        <dbReference type="ARBA" id="ARBA00022475"/>
    </source>
</evidence>
<reference evidence="14 15" key="1">
    <citation type="submission" date="2018-11" db="EMBL/GenBank/DDBJ databases">
        <title>Genomic Encyclopedia of Type Strains, Phase IV (KMG-IV): sequencing the most valuable type-strain genomes for metagenomic binning, comparative biology and taxonomic classification.</title>
        <authorList>
            <person name="Goeker M."/>
        </authorList>
    </citation>
    <scope>NUCLEOTIDE SEQUENCE [LARGE SCALE GENOMIC DNA]</scope>
    <source>
        <strain evidence="14 15">DSM 26537</strain>
    </source>
</reference>
<gene>
    <name evidence="14" type="ORF">EDD66_104250</name>
</gene>
<dbReference type="Pfam" id="PF00015">
    <property type="entry name" value="MCPsignal"/>
    <property type="match status" value="1"/>
</dbReference>
<feature type="domain" description="Methyl-accepting transducer" evidence="12">
    <location>
        <begin position="280"/>
        <end position="537"/>
    </location>
</feature>
<dbReference type="Proteomes" id="UP000273083">
    <property type="component" value="Unassembled WGS sequence"/>
</dbReference>
<feature type="domain" description="HAMP" evidence="13">
    <location>
        <begin position="206"/>
        <end position="261"/>
    </location>
</feature>
<dbReference type="EMBL" id="RJVG01000004">
    <property type="protein sequence ID" value="ROR28663.1"/>
    <property type="molecule type" value="Genomic_DNA"/>
</dbReference>
<evidence type="ECO:0000256" key="8">
    <source>
        <dbReference type="ARBA" id="ARBA00029447"/>
    </source>
</evidence>
<keyword evidence="3" id="KW-0145">Chemotaxis</keyword>
<dbReference type="PROSITE" id="PS50111">
    <property type="entry name" value="CHEMOTAXIS_TRANSDUC_2"/>
    <property type="match status" value="1"/>
</dbReference>
<evidence type="ECO:0000256" key="4">
    <source>
        <dbReference type="ARBA" id="ARBA00022692"/>
    </source>
</evidence>
<evidence type="ECO:0000256" key="3">
    <source>
        <dbReference type="ARBA" id="ARBA00022500"/>
    </source>
</evidence>
<keyword evidence="15" id="KW-1185">Reference proteome</keyword>
<dbReference type="GO" id="GO:0006935">
    <property type="term" value="P:chemotaxis"/>
    <property type="evidence" value="ECO:0007669"/>
    <property type="project" value="UniProtKB-KW"/>
</dbReference>
<evidence type="ECO:0000259" key="13">
    <source>
        <dbReference type="PROSITE" id="PS50885"/>
    </source>
</evidence>
<keyword evidence="4 11" id="KW-0812">Transmembrane</keyword>
<comment type="similarity">
    <text evidence="8">Belongs to the methyl-accepting chemotaxis (MCP) protein family.</text>
</comment>
<proteinExistence type="inferred from homology"/>
<dbReference type="PROSITE" id="PS50885">
    <property type="entry name" value="HAMP"/>
    <property type="match status" value="1"/>
</dbReference>
<evidence type="ECO:0000256" key="6">
    <source>
        <dbReference type="ARBA" id="ARBA00023136"/>
    </source>
</evidence>
<dbReference type="InterPro" id="IPR004089">
    <property type="entry name" value="MCPsignal_dom"/>
</dbReference>
<dbReference type="Gene3D" id="6.10.340.10">
    <property type="match status" value="1"/>
</dbReference>
<comment type="caution">
    <text evidence="14">The sequence shown here is derived from an EMBL/GenBank/DDBJ whole genome shotgun (WGS) entry which is preliminary data.</text>
</comment>
<dbReference type="PANTHER" id="PTHR32089">
    <property type="entry name" value="METHYL-ACCEPTING CHEMOTAXIS PROTEIN MCPB"/>
    <property type="match status" value="1"/>
</dbReference>
<name>A0A3N1XPR9_9FIRM</name>
<evidence type="ECO:0000256" key="1">
    <source>
        <dbReference type="ARBA" id="ARBA00004651"/>
    </source>
</evidence>
<sequence length="566" mass="62002">MKIKGKILLLSISSILITGLIALTISLMQLSNALAVESEEGLKTTALASRNIYNVQGYGDYSLKEDGYVWRGMNFNVSTETSIVDDVKKEADVDITFFYGDTAVMTSLKDSKDNRLIDLKAGNEVAERVLKKGESYFDSHLIVNENEYQGYYVPIKQDSGEVIGILMASRSTDKMNTIIMKSAITTIGIIIGAILIFVGINILFTNAVTKALAGSKNMLQEVSGGNLTITLNNSILKRKDEIGDVARATDSLKGELLHIIGDIKDSSNTLMESSSQLDKSSEYTANVATQVEQAIDSISESALLQAEETKKASEDIEVMRDLIEKTSINVDELHKNSNEMNLLNETAANTLEELHGVNNTAKDAIEIIYVQTNTTNESAKKIQEAINLITSIAEETNLLSLNASIEAARAGEHGKGFSVVAYEIKKLAEQSNESARQIEEIISNLLSDSTQAVDTMNEVQKIISEQSDKVRKTEQIFKDIKNKIERSNRNVNVIERNTAELNEAKNSMVDIVNNLSGIAQNNAAGAQQTSAITQEVTRTVIEVANLAGKLKEIVVNLEKNIDMFNL</sequence>
<comment type="subcellular location">
    <subcellularLocation>
        <location evidence="1">Cell membrane</location>
        <topology evidence="1">Multi-pass membrane protein</topology>
    </subcellularLocation>
</comment>
<keyword evidence="5 11" id="KW-1133">Transmembrane helix</keyword>
<dbReference type="SMART" id="SM00283">
    <property type="entry name" value="MA"/>
    <property type="match status" value="1"/>
</dbReference>
<evidence type="ECO:0000256" key="9">
    <source>
        <dbReference type="PROSITE-ProRule" id="PRU00284"/>
    </source>
</evidence>
<keyword evidence="7 9" id="KW-0807">Transducer</keyword>
<keyword evidence="2" id="KW-1003">Cell membrane</keyword>
<dbReference type="AlphaFoldDB" id="A0A3N1XPR9"/>
<dbReference type="InterPro" id="IPR003660">
    <property type="entry name" value="HAMP_dom"/>
</dbReference>
<evidence type="ECO:0000313" key="15">
    <source>
        <dbReference type="Proteomes" id="UP000273083"/>
    </source>
</evidence>
<feature type="coiled-coil region" evidence="10">
    <location>
        <begin position="470"/>
        <end position="504"/>
    </location>
</feature>
<dbReference type="PANTHER" id="PTHR32089:SF114">
    <property type="entry name" value="METHYL-ACCEPTING CHEMOTAXIS PROTEIN MCPB"/>
    <property type="match status" value="1"/>
</dbReference>
<evidence type="ECO:0000256" key="7">
    <source>
        <dbReference type="ARBA" id="ARBA00023224"/>
    </source>
</evidence>
<accession>A0A3N1XPR9</accession>
<dbReference type="InterPro" id="IPR033463">
    <property type="entry name" value="sCache_3"/>
</dbReference>
<dbReference type="GO" id="GO:0007165">
    <property type="term" value="P:signal transduction"/>
    <property type="evidence" value="ECO:0007669"/>
    <property type="project" value="UniProtKB-KW"/>
</dbReference>
<protein>
    <submittedName>
        <fullName evidence="14">Methyl-accepting chemotaxis protein</fullName>
    </submittedName>
</protein>